<evidence type="ECO:0000256" key="3">
    <source>
        <dbReference type="ARBA" id="ARBA00023163"/>
    </source>
</evidence>
<dbReference type="InterPro" id="IPR036390">
    <property type="entry name" value="WH_DNA-bd_sf"/>
</dbReference>
<dbReference type="Proteomes" id="UP000183410">
    <property type="component" value="Unassembled WGS sequence"/>
</dbReference>
<proteinExistence type="predicted"/>
<dbReference type="InterPro" id="IPR000524">
    <property type="entry name" value="Tscrpt_reg_HTH_GntR"/>
</dbReference>
<evidence type="ECO:0000313" key="5">
    <source>
        <dbReference type="EMBL" id="SFF11410.1"/>
    </source>
</evidence>
<keyword evidence="2" id="KW-0238">DNA-binding</keyword>
<evidence type="ECO:0000313" key="6">
    <source>
        <dbReference type="Proteomes" id="UP000183410"/>
    </source>
</evidence>
<organism evidence="5 6">
    <name type="scientific">Paenibacillus algorifonticola</name>
    <dbReference type="NCBI Taxonomy" id="684063"/>
    <lineage>
        <taxon>Bacteria</taxon>
        <taxon>Bacillati</taxon>
        <taxon>Bacillota</taxon>
        <taxon>Bacilli</taxon>
        <taxon>Bacillales</taxon>
        <taxon>Paenibacillaceae</taxon>
        <taxon>Paenibacillus</taxon>
    </lineage>
</organism>
<dbReference type="GO" id="GO:0003700">
    <property type="term" value="F:DNA-binding transcription factor activity"/>
    <property type="evidence" value="ECO:0007669"/>
    <property type="project" value="InterPro"/>
</dbReference>
<keyword evidence="6" id="KW-1185">Reference proteome</keyword>
<gene>
    <name evidence="5" type="ORF">SAMN04487969_11488</name>
</gene>
<dbReference type="SMART" id="SM00345">
    <property type="entry name" value="HTH_GNTR"/>
    <property type="match status" value="1"/>
</dbReference>
<dbReference type="Gene3D" id="1.10.10.10">
    <property type="entry name" value="Winged helix-like DNA-binding domain superfamily/Winged helix DNA-binding domain"/>
    <property type="match status" value="1"/>
</dbReference>
<reference evidence="6" key="1">
    <citation type="submission" date="2016-10" db="EMBL/GenBank/DDBJ databases">
        <authorList>
            <person name="Varghese N."/>
            <person name="Submissions S."/>
        </authorList>
    </citation>
    <scope>NUCLEOTIDE SEQUENCE [LARGE SCALE GENOMIC DNA]</scope>
    <source>
        <strain evidence="6">CGMCC 1.10223</strain>
    </source>
</reference>
<feature type="domain" description="HTH gntR-type" evidence="4">
    <location>
        <begin position="31"/>
        <end position="99"/>
    </location>
</feature>
<dbReference type="GO" id="GO:0003677">
    <property type="term" value="F:DNA binding"/>
    <property type="evidence" value="ECO:0007669"/>
    <property type="project" value="UniProtKB-KW"/>
</dbReference>
<dbReference type="Pfam" id="PF00392">
    <property type="entry name" value="GntR"/>
    <property type="match status" value="1"/>
</dbReference>
<dbReference type="PANTHER" id="PTHR38445">
    <property type="entry name" value="HTH-TYPE TRANSCRIPTIONAL REPRESSOR YTRA"/>
    <property type="match status" value="1"/>
</dbReference>
<evidence type="ECO:0000256" key="2">
    <source>
        <dbReference type="ARBA" id="ARBA00023125"/>
    </source>
</evidence>
<evidence type="ECO:0000256" key="1">
    <source>
        <dbReference type="ARBA" id="ARBA00023015"/>
    </source>
</evidence>
<dbReference type="InterPro" id="IPR036388">
    <property type="entry name" value="WH-like_DNA-bd_sf"/>
</dbReference>
<dbReference type="EMBL" id="FONN01000014">
    <property type="protein sequence ID" value="SFF11410.1"/>
    <property type="molecule type" value="Genomic_DNA"/>
</dbReference>
<keyword evidence="3" id="KW-0804">Transcription</keyword>
<name>A0A1I2G354_9BACL</name>
<dbReference type="CDD" id="cd07377">
    <property type="entry name" value="WHTH_GntR"/>
    <property type="match status" value="1"/>
</dbReference>
<sequence length="148" mass="16932">MKHIVYIYYIYIKQLSMVMQMNIILSNASNDPIYVQITQQIRSLILNGTLSSGEPLPSIRQLAKDLQISVITTKRAYEELEKEGLIDSVVGKGSFVTGINADFVREQRMKRLEQQMLAVIKEGKALRLSLVEIQQHIQLLYEEGDMDT</sequence>
<dbReference type="PANTHER" id="PTHR38445:SF7">
    <property type="entry name" value="GNTR-FAMILY TRANSCRIPTIONAL REGULATOR"/>
    <property type="match status" value="1"/>
</dbReference>
<dbReference type="PROSITE" id="PS50949">
    <property type="entry name" value="HTH_GNTR"/>
    <property type="match status" value="1"/>
</dbReference>
<protein>
    <submittedName>
        <fullName evidence="5">GntR family transcriptional regulator</fullName>
    </submittedName>
</protein>
<keyword evidence="1" id="KW-0805">Transcription regulation</keyword>
<evidence type="ECO:0000259" key="4">
    <source>
        <dbReference type="PROSITE" id="PS50949"/>
    </source>
</evidence>
<accession>A0A1I2G354</accession>
<dbReference type="SUPFAM" id="SSF46785">
    <property type="entry name" value="Winged helix' DNA-binding domain"/>
    <property type="match status" value="1"/>
</dbReference>
<dbReference type="AlphaFoldDB" id="A0A1I2G354"/>